<keyword evidence="4" id="KW-1133">Transmembrane helix</keyword>
<dbReference type="STRING" id="320771.Cflav_PD1477"/>
<feature type="domain" description="Histidine kinase" evidence="5">
    <location>
        <begin position="1110"/>
        <end position="1308"/>
    </location>
</feature>
<dbReference type="InterPro" id="IPR011712">
    <property type="entry name" value="Sig_transdc_His_kin_sub3_dim/P"/>
</dbReference>
<dbReference type="Proteomes" id="UP000003688">
    <property type="component" value="Unassembled WGS sequence"/>
</dbReference>
<keyword evidence="4" id="KW-0472">Membrane</keyword>
<dbReference type="Pfam" id="PF07494">
    <property type="entry name" value="Reg_prop"/>
    <property type="match status" value="4"/>
</dbReference>
<dbReference type="Gene3D" id="2.60.40.10">
    <property type="entry name" value="Immunoglobulins"/>
    <property type="match status" value="1"/>
</dbReference>
<dbReference type="Pfam" id="PF07730">
    <property type="entry name" value="HisKA_3"/>
    <property type="match status" value="1"/>
</dbReference>
<evidence type="ECO:0000256" key="3">
    <source>
        <dbReference type="ARBA" id="ARBA00023012"/>
    </source>
</evidence>
<dbReference type="InterPro" id="IPR011110">
    <property type="entry name" value="Reg_prop"/>
</dbReference>
<dbReference type="PANTHER" id="PTHR24421">
    <property type="entry name" value="NITRATE/NITRITE SENSOR PROTEIN NARX-RELATED"/>
    <property type="match status" value="1"/>
</dbReference>
<evidence type="ECO:0000256" key="2">
    <source>
        <dbReference type="ARBA" id="ARBA00022777"/>
    </source>
</evidence>
<dbReference type="GO" id="GO:0016020">
    <property type="term" value="C:membrane"/>
    <property type="evidence" value="ECO:0007669"/>
    <property type="project" value="InterPro"/>
</dbReference>
<name>B9XPV2_PEDPL</name>
<evidence type="ECO:0000256" key="1">
    <source>
        <dbReference type="ARBA" id="ARBA00022679"/>
    </source>
</evidence>
<evidence type="ECO:0000256" key="4">
    <source>
        <dbReference type="SAM" id="Phobius"/>
    </source>
</evidence>
<evidence type="ECO:0000313" key="7">
    <source>
        <dbReference type="Proteomes" id="UP000003688"/>
    </source>
</evidence>
<sequence length="1309" mass="142198">MFVQYSRRRAAINIPESPERMLEPASAGIWRRTARNMADVQREFNVFYSVKILGSPRAVKRGVTSTLNVVQTRAGAIIGIAGKGPNCPLHVLLVSFILSLLCCSSQAGTLWNDLGSTLAHETGDGQDILGGAVKRDDTSTDTLYFKFHVDPLSDASTEEYFAGFELFEGKTRGLAVGNAMKAWAYSAFHTSETGESNKVSGDLDLHSSHPESTAVGVFKQYEQPRAGIERTIVFKVQYIAGEDDLVTVWLSPDLNAGATETSQPESLTTRFKANCSFNEIHLRHGGGGGGWTFSDMAIATSFNDFTASSGIEPGKSSPVAARGSLPFSFRSWQREQGLSQNSVRALTQTREGYLFIGTDNGVTRFDGVRFVSFGEREGLRCGPVSCMFEDARGALWIGSVNDGLARRQDGKFVTFTTRDGLPANSITALAEDNEGRLWIGTTAGLGSLLNGCWTSFTNEAVRDKPITGLFKDKNGTLWVTATGAGVFQFQDGRLNPLTDGSVEKLLRDPHCVLVDQSERLWVGAGDDFVLCRAGSQWTHYRVPRHLDKPFVNTLAESPDGTVWAGSVSEGLFQFKDGKLLAISARSGMLDNFVESLCVDHEGNLWVGTSAGLTQLRPKSVSFLGPAEGLGYGPVQGLAEIAPGEIWAGKANDGLYRWQARNFSRLLLPGFSQNEAQVNAVLATHDGGAWVASNKGLLRVTDAKADSIDAQPAELSELIAISLAEDHESAVWAGTPEGKVWRLQGGRRVAVTNFWQTRPITAILPGADGSMWIGTEGAGLHRYQNQTHFQLGKTNGLLSDSIRTLHQDAQGVLWIGTAGGGLARWQQGRITVFTTREGLPDDTISQILEDDAEHLWLGSNRGIASVSKAELQELVIGKATTLYPRIFGRAEGMLSEECTGGFFPAGLKTKNGLLWFSTLKGLVVIDPRLKNPPARGPSVILEQVMLDGALISSLPTTNPASEAQGGKSDTGKVVTRTLQIPPGKHRIELRYTGLNFTSPERVRFRYRMEGLDSDWVDAGSLRSAFYSYVPPGKRQFQVIACDGEGVWNETGASLTLTVLPYFWQTWWFLGSVALGLLVSVGGTIRFVEKSKVQSQLKHLERAQALERERARIAQDLHDDLGASLSRISLLSDMAKVEQSSISQTGTHVNKISELAGQTLRALDEIVWAVRPGSDSLQSLVDYIAHFAGELFNDDSVRCRLHLPDTLPARSLPPEMRHNIFLIAKEALTNALKHAAATEVCVQVKATVNSLEILIRDDGCGFNPINSQGVREGNGLGNMSRRAESVGGKLVMETAIGKGTTVRLLVNFESK</sequence>
<dbReference type="InterPro" id="IPR011123">
    <property type="entry name" value="Y_Y_Y"/>
</dbReference>
<accession>B9XPV2</accession>
<evidence type="ECO:0000259" key="5">
    <source>
        <dbReference type="PROSITE" id="PS50109"/>
    </source>
</evidence>
<reference evidence="6 7" key="1">
    <citation type="journal article" date="2011" name="J. Bacteriol.">
        <title>Genome sequence of 'Pedosphaera parvula' Ellin514, an aerobic Verrucomicrobial isolate from pasture soil.</title>
        <authorList>
            <person name="Kant R."/>
            <person name="van Passel M.W."/>
            <person name="Sangwan P."/>
            <person name="Palva A."/>
            <person name="Lucas S."/>
            <person name="Copeland A."/>
            <person name="Lapidus A."/>
            <person name="Glavina Del Rio T."/>
            <person name="Dalin E."/>
            <person name="Tice H."/>
            <person name="Bruce D."/>
            <person name="Goodwin L."/>
            <person name="Pitluck S."/>
            <person name="Chertkov O."/>
            <person name="Larimer F.W."/>
            <person name="Land M.L."/>
            <person name="Hauser L."/>
            <person name="Brettin T.S."/>
            <person name="Detter J.C."/>
            <person name="Han S."/>
            <person name="de Vos W.M."/>
            <person name="Janssen P.H."/>
            <person name="Smidt H."/>
        </authorList>
    </citation>
    <scope>NUCLEOTIDE SEQUENCE [LARGE SCALE GENOMIC DNA]</scope>
    <source>
        <strain evidence="6 7">Ellin514</strain>
    </source>
</reference>
<gene>
    <name evidence="6" type="ORF">Cflav_PD1477</name>
</gene>
<dbReference type="EMBL" id="ABOX02000049">
    <property type="protein sequence ID" value="EEF58133.1"/>
    <property type="molecule type" value="Genomic_DNA"/>
</dbReference>
<dbReference type="Pfam" id="PF02518">
    <property type="entry name" value="HATPase_c"/>
    <property type="match status" value="1"/>
</dbReference>
<keyword evidence="1" id="KW-0808">Transferase</keyword>
<dbReference type="SUPFAM" id="SSF55874">
    <property type="entry name" value="ATPase domain of HSP90 chaperone/DNA topoisomerase II/histidine kinase"/>
    <property type="match status" value="1"/>
</dbReference>
<dbReference type="SMART" id="SM00387">
    <property type="entry name" value="HATPase_c"/>
    <property type="match status" value="1"/>
</dbReference>
<dbReference type="PANTHER" id="PTHR24421:SF63">
    <property type="entry name" value="SENSOR HISTIDINE KINASE DESK"/>
    <property type="match status" value="1"/>
</dbReference>
<keyword evidence="4" id="KW-0812">Transmembrane</keyword>
<dbReference type="PROSITE" id="PS50109">
    <property type="entry name" value="HIS_KIN"/>
    <property type="match status" value="1"/>
</dbReference>
<comment type="caution">
    <text evidence="6">The sequence shown here is derived from an EMBL/GenBank/DDBJ whole genome shotgun (WGS) entry which is preliminary data.</text>
</comment>
<proteinExistence type="predicted"/>
<dbReference type="InterPro" id="IPR036890">
    <property type="entry name" value="HATPase_C_sf"/>
</dbReference>
<evidence type="ECO:0000313" key="6">
    <source>
        <dbReference type="EMBL" id="EEF58133.1"/>
    </source>
</evidence>
<dbReference type="Pfam" id="PF07495">
    <property type="entry name" value="Y_Y_Y"/>
    <property type="match status" value="1"/>
</dbReference>
<organism evidence="6 7">
    <name type="scientific">Pedosphaera parvula (strain Ellin514)</name>
    <dbReference type="NCBI Taxonomy" id="320771"/>
    <lineage>
        <taxon>Bacteria</taxon>
        <taxon>Pseudomonadati</taxon>
        <taxon>Verrucomicrobiota</taxon>
        <taxon>Pedosphaerae</taxon>
        <taxon>Pedosphaerales</taxon>
        <taxon>Pedosphaeraceae</taxon>
        <taxon>Pedosphaera</taxon>
    </lineage>
</organism>
<keyword evidence="3" id="KW-0902">Two-component regulatory system</keyword>
<dbReference type="InterPro" id="IPR015943">
    <property type="entry name" value="WD40/YVTN_repeat-like_dom_sf"/>
</dbReference>
<dbReference type="GO" id="GO:0046983">
    <property type="term" value="F:protein dimerization activity"/>
    <property type="evidence" value="ECO:0007669"/>
    <property type="project" value="InterPro"/>
</dbReference>
<keyword evidence="7" id="KW-1185">Reference proteome</keyword>
<dbReference type="SUPFAM" id="SSF63829">
    <property type="entry name" value="Calcium-dependent phosphotriesterase"/>
    <property type="match status" value="2"/>
</dbReference>
<dbReference type="InterPro" id="IPR013783">
    <property type="entry name" value="Ig-like_fold"/>
</dbReference>
<dbReference type="InterPro" id="IPR050482">
    <property type="entry name" value="Sensor_HK_TwoCompSys"/>
</dbReference>
<dbReference type="GO" id="GO:0000155">
    <property type="term" value="F:phosphorelay sensor kinase activity"/>
    <property type="evidence" value="ECO:0007669"/>
    <property type="project" value="InterPro"/>
</dbReference>
<dbReference type="Gene3D" id="2.130.10.10">
    <property type="entry name" value="YVTN repeat-like/Quinoprotein amine dehydrogenase"/>
    <property type="match status" value="3"/>
</dbReference>
<dbReference type="InterPro" id="IPR003594">
    <property type="entry name" value="HATPase_dom"/>
</dbReference>
<protein>
    <submittedName>
        <fullName evidence="6">Histidine kinase</fullName>
    </submittedName>
</protein>
<keyword evidence="2 6" id="KW-0418">Kinase</keyword>
<dbReference type="CDD" id="cd16917">
    <property type="entry name" value="HATPase_UhpB-NarQ-NarX-like"/>
    <property type="match status" value="1"/>
</dbReference>
<dbReference type="InterPro" id="IPR005467">
    <property type="entry name" value="His_kinase_dom"/>
</dbReference>
<feature type="transmembrane region" description="Helical" evidence="4">
    <location>
        <begin position="1065"/>
        <end position="1086"/>
    </location>
</feature>
<dbReference type="Gene3D" id="1.20.5.1930">
    <property type="match status" value="1"/>
</dbReference>
<dbReference type="Gene3D" id="3.30.565.10">
    <property type="entry name" value="Histidine kinase-like ATPase, C-terminal domain"/>
    <property type="match status" value="1"/>
</dbReference>